<dbReference type="AlphaFoldDB" id="A0A8K0UIC5"/>
<dbReference type="InterPro" id="IPR003428">
    <property type="entry name" value="MAM33"/>
</dbReference>
<proteinExistence type="predicted"/>
<gene>
    <name evidence="1" type="ORF">BXZ70DRAFT_955900</name>
</gene>
<organism evidence="1 2">
    <name type="scientific">Cristinia sonorae</name>
    <dbReference type="NCBI Taxonomy" id="1940300"/>
    <lineage>
        <taxon>Eukaryota</taxon>
        <taxon>Fungi</taxon>
        <taxon>Dikarya</taxon>
        <taxon>Basidiomycota</taxon>
        <taxon>Agaricomycotina</taxon>
        <taxon>Agaricomycetes</taxon>
        <taxon>Agaricomycetidae</taxon>
        <taxon>Agaricales</taxon>
        <taxon>Pleurotineae</taxon>
        <taxon>Stephanosporaceae</taxon>
        <taxon>Cristinia</taxon>
    </lineage>
</organism>
<dbReference type="SUPFAM" id="SSF54529">
    <property type="entry name" value="Mitochondrial glycoprotein MAM33-like"/>
    <property type="match status" value="1"/>
</dbReference>
<dbReference type="GO" id="GO:0005759">
    <property type="term" value="C:mitochondrial matrix"/>
    <property type="evidence" value="ECO:0007669"/>
    <property type="project" value="InterPro"/>
</dbReference>
<dbReference type="PANTHER" id="PTHR10826">
    <property type="entry name" value="COMPLEMENT COMPONENT 1"/>
    <property type="match status" value="1"/>
</dbReference>
<reference evidence="1" key="1">
    <citation type="journal article" date="2021" name="New Phytol.">
        <title>Evolutionary innovations through gain and loss of genes in the ectomycorrhizal Boletales.</title>
        <authorList>
            <person name="Wu G."/>
            <person name="Miyauchi S."/>
            <person name="Morin E."/>
            <person name="Kuo A."/>
            <person name="Drula E."/>
            <person name="Varga T."/>
            <person name="Kohler A."/>
            <person name="Feng B."/>
            <person name="Cao Y."/>
            <person name="Lipzen A."/>
            <person name="Daum C."/>
            <person name="Hundley H."/>
            <person name="Pangilinan J."/>
            <person name="Johnson J."/>
            <person name="Barry K."/>
            <person name="LaButti K."/>
            <person name="Ng V."/>
            <person name="Ahrendt S."/>
            <person name="Min B."/>
            <person name="Choi I.G."/>
            <person name="Park H."/>
            <person name="Plett J.M."/>
            <person name="Magnuson J."/>
            <person name="Spatafora J.W."/>
            <person name="Nagy L.G."/>
            <person name="Henrissat B."/>
            <person name="Grigoriev I.V."/>
            <person name="Yang Z.L."/>
            <person name="Xu J."/>
            <person name="Martin F.M."/>
        </authorList>
    </citation>
    <scope>NUCLEOTIDE SEQUENCE</scope>
    <source>
        <strain evidence="1">KKN 215</strain>
    </source>
</reference>
<accession>A0A8K0UIC5</accession>
<dbReference type="OrthoDB" id="278212at2759"/>
<dbReference type="Gene3D" id="3.10.280.10">
    <property type="entry name" value="Mitochondrial glycoprotein"/>
    <property type="match status" value="1"/>
</dbReference>
<dbReference type="EMBL" id="JAEVFJ010000041">
    <property type="protein sequence ID" value="KAH8087183.1"/>
    <property type="molecule type" value="Genomic_DNA"/>
</dbReference>
<dbReference type="InterPro" id="IPR036561">
    <property type="entry name" value="MAM33_sf"/>
</dbReference>
<keyword evidence="2" id="KW-1185">Reference proteome</keyword>
<name>A0A8K0UIC5_9AGAR</name>
<dbReference type="Proteomes" id="UP000813824">
    <property type="component" value="Unassembled WGS sequence"/>
</dbReference>
<evidence type="ECO:0000313" key="1">
    <source>
        <dbReference type="EMBL" id="KAH8087183.1"/>
    </source>
</evidence>
<dbReference type="GO" id="GO:0042256">
    <property type="term" value="P:cytosolic ribosome assembly"/>
    <property type="evidence" value="ECO:0007669"/>
    <property type="project" value="TreeGrafter"/>
</dbReference>
<dbReference type="Pfam" id="PF02330">
    <property type="entry name" value="MAM33"/>
    <property type="match status" value="1"/>
</dbReference>
<dbReference type="PANTHER" id="PTHR10826:SF1">
    <property type="entry name" value="COMPLEMENT COMPONENT 1 Q SUBCOMPONENT-BINDING PROTEIN, MITOCHONDRIAL"/>
    <property type="match status" value="1"/>
</dbReference>
<sequence>MSAIRALRQLTASSSRTWASRTVTASASRASAWRVSAQRQTTQRAFSVSARRFGEGASDVALVQKLTEELSYEKDVAKEAEPEFLTAFKGQGVWEISDIAGNDEVTISRKFGNENIRLIFSIADIQNEEYANEEEEGGEDQNPSYPIRCSFTVTKDNAPGALTIDALCQDGAFLVENISLYSDAKLGTELTAEADWKRRGLYIGPQFDTLDVTVQEEFDRFLQERGITDSLATFIPDYAEFKEQKEYVSWLGKIKSFIEA</sequence>
<evidence type="ECO:0000313" key="2">
    <source>
        <dbReference type="Proteomes" id="UP000813824"/>
    </source>
</evidence>
<protein>
    <submittedName>
        <fullName evidence="1">Mitochondrial glycoprotein</fullName>
    </submittedName>
</protein>
<comment type="caution">
    <text evidence="1">The sequence shown here is derived from an EMBL/GenBank/DDBJ whole genome shotgun (WGS) entry which is preliminary data.</text>
</comment>